<feature type="transmembrane region" description="Helical" evidence="1">
    <location>
        <begin position="201"/>
        <end position="219"/>
    </location>
</feature>
<name>A0ABV3V1V1_9MICC</name>
<organism evidence="2 3">
    <name type="scientific">Kocuria carniphila</name>
    <dbReference type="NCBI Taxonomy" id="262208"/>
    <lineage>
        <taxon>Bacteria</taxon>
        <taxon>Bacillati</taxon>
        <taxon>Actinomycetota</taxon>
        <taxon>Actinomycetes</taxon>
        <taxon>Micrococcales</taxon>
        <taxon>Micrococcaceae</taxon>
        <taxon>Kocuria</taxon>
    </lineage>
</organism>
<accession>A0ABV3V1V1</accession>
<evidence type="ECO:0000313" key="3">
    <source>
        <dbReference type="Proteomes" id="UP001558481"/>
    </source>
</evidence>
<keyword evidence="1" id="KW-0812">Transmembrane</keyword>
<keyword evidence="3" id="KW-1185">Reference proteome</keyword>
<feature type="transmembrane region" description="Helical" evidence="1">
    <location>
        <begin position="81"/>
        <end position="100"/>
    </location>
</feature>
<reference evidence="2 3" key="1">
    <citation type="journal article" date="2024" name="Fungal Genet. Biol.">
        <title>The porcine skin microbiome exhibits broad fungal antagonism.</title>
        <authorList>
            <person name="De La Cruz K.F."/>
            <person name="Townsend E.C."/>
            <person name="Alex Cheong J.Z."/>
            <person name="Salamzade R."/>
            <person name="Liu A."/>
            <person name="Sandstrom S."/>
            <person name="Davila E."/>
            <person name="Huang L."/>
            <person name="Xu K.H."/>
            <person name="Wu S.Y."/>
            <person name="Meudt J.J."/>
            <person name="Shanmuganayagam D."/>
            <person name="Gibson A.L.F."/>
            <person name="Kalan L.R."/>
        </authorList>
    </citation>
    <scope>NUCLEOTIDE SEQUENCE [LARGE SCALE GENOMIC DNA]</scope>
    <source>
        <strain evidence="2 3">LK2625</strain>
    </source>
</reference>
<evidence type="ECO:0000256" key="1">
    <source>
        <dbReference type="SAM" id="Phobius"/>
    </source>
</evidence>
<feature type="transmembrane region" description="Helical" evidence="1">
    <location>
        <begin position="161"/>
        <end position="181"/>
    </location>
</feature>
<keyword evidence="1" id="KW-1133">Transmembrane helix</keyword>
<gene>
    <name evidence="2" type="ORF">VVR66_08015</name>
</gene>
<keyword evidence="1" id="KW-0472">Membrane</keyword>
<feature type="transmembrane region" description="Helical" evidence="1">
    <location>
        <begin position="39"/>
        <end position="61"/>
    </location>
</feature>
<comment type="caution">
    <text evidence="2">The sequence shown here is derived from an EMBL/GenBank/DDBJ whole genome shotgun (WGS) entry which is preliminary data.</text>
</comment>
<sequence>MTIQEYLVSTLTTAAGGFDPAPMLIMAAALGAGVRRRHVLGATTLLLGGTALWGFALTQWVGRQLLDIHWHELVRQGTTAAWIELSLGLALAGYVVLRVLRASRDRTESHNEDRDIENPHSAWGLYITAAVFVAIVIFDVPFDLFVAASATQAAPVAGAGWVAWALISQFPLTLLAVVTFVGRQRGVAVTMTRWWRVIQPYASVAVTVALALAALLLLIDSTKLLVFGQFLVP</sequence>
<evidence type="ECO:0000313" key="2">
    <source>
        <dbReference type="EMBL" id="MEX3594656.1"/>
    </source>
</evidence>
<dbReference type="RefSeq" id="WP_368629343.1">
    <property type="nucleotide sequence ID" value="NZ_JAYWLU010000007.1"/>
</dbReference>
<protein>
    <recommendedName>
        <fullName evidence="4">GAP family protein</fullName>
    </recommendedName>
</protein>
<dbReference type="EMBL" id="JAYWLU010000007">
    <property type="protein sequence ID" value="MEX3594656.1"/>
    <property type="molecule type" value="Genomic_DNA"/>
</dbReference>
<feature type="transmembrane region" description="Helical" evidence="1">
    <location>
        <begin position="121"/>
        <end position="141"/>
    </location>
</feature>
<feature type="transmembrane region" description="Helical" evidence="1">
    <location>
        <begin position="6"/>
        <end position="32"/>
    </location>
</feature>
<evidence type="ECO:0008006" key="4">
    <source>
        <dbReference type="Google" id="ProtNLM"/>
    </source>
</evidence>
<dbReference type="Proteomes" id="UP001558481">
    <property type="component" value="Unassembled WGS sequence"/>
</dbReference>
<proteinExistence type="predicted"/>